<evidence type="ECO:0000256" key="5">
    <source>
        <dbReference type="SAM" id="MobiDB-lite"/>
    </source>
</evidence>
<evidence type="ECO:0000256" key="6">
    <source>
        <dbReference type="SAM" id="Phobius"/>
    </source>
</evidence>
<dbReference type="PANTHER" id="PTHR15549">
    <property type="entry name" value="PAIRED IMMUNOGLOBULIN-LIKE TYPE 2 RECEPTOR"/>
    <property type="match status" value="1"/>
</dbReference>
<feature type="transmembrane region" description="Helical" evidence="6">
    <location>
        <begin position="231"/>
        <end position="256"/>
    </location>
</feature>
<dbReference type="InterPro" id="IPR051694">
    <property type="entry name" value="Immunoregulatory_rcpt-like"/>
</dbReference>
<feature type="compositionally biased region" description="Polar residues" evidence="5">
    <location>
        <begin position="179"/>
        <end position="193"/>
    </location>
</feature>
<feature type="region of interest" description="Disordered" evidence="5">
    <location>
        <begin position="328"/>
        <end position="429"/>
    </location>
</feature>
<evidence type="ECO:0000256" key="2">
    <source>
        <dbReference type="ARBA" id="ARBA00022692"/>
    </source>
</evidence>
<dbReference type="GO" id="GO:0071944">
    <property type="term" value="C:cell periphery"/>
    <property type="evidence" value="ECO:0007669"/>
    <property type="project" value="UniProtKB-ARBA"/>
</dbReference>
<feature type="compositionally biased region" description="Pro residues" evidence="5">
    <location>
        <begin position="281"/>
        <end position="295"/>
    </location>
</feature>
<organism evidence="8 9">
    <name type="scientific">Madurella mycetomatis</name>
    <dbReference type="NCBI Taxonomy" id="100816"/>
    <lineage>
        <taxon>Eukaryota</taxon>
        <taxon>Fungi</taxon>
        <taxon>Dikarya</taxon>
        <taxon>Ascomycota</taxon>
        <taxon>Pezizomycotina</taxon>
        <taxon>Sordariomycetes</taxon>
        <taxon>Sordariomycetidae</taxon>
        <taxon>Sordariales</taxon>
        <taxon>Sordariales incertae sedis</taxon>
        <taxon>Madurella</taxon>
    </lineage>
</organism>
<feature type="region of interest" description="Disordered" evidence="5">
    <location>
        <begin position="267"/>
        <end position="301"/>
    </location>
</feature>
<dbReference type="VEuPathDB" id="FungiDB:MMYC01_204449"/>
<feature type="compositionally biased region" description="Low complexity" evidence="5">
    <location>
        <begin position="219"/>
        <end position="229"/>
    </location>
</feature>
<keyword evidence="3 6" id="KW-1133">Transmembrane helix</keyword>
<keyword evidence="4 6" id="KW-0472">Membrane</keyword>
<feature type="chain" id="PRO_5008043729" evidence="7">
    <location>
        <begin position="20"/>
        <end position="429"/>
    </location>
</feature>
<evidence type="ECO:0000256" key="1">
    <source>
        <dbReference type="ARBA" id="ARBA00004167"/>
    </source>
</evidence>
<feature type="region of interest" description="Disordered" evidence="5">
    <location>
        <begin position="179"/>
        <end position="229"/>
    </location>
</feature>
<dbReference type="OrthoDB" id="4849731at2759"/>
<accession>A0A175W6D2</accession>
<feature type="compositionally biased region" description="Pro residues" evidence="5">
    <location>
        <begin position="368"/>
        <end position="381"/>
    </location>
</feature>
<feature type="compositionally biased region" description="Basic and acidic residues" evidence="5">
    <location>
        <begin position="416"/>
        <end position="429"/>
    </location>
</feature>
<reference evidence="8 9" key="1">
    <citation type="journal article" date="2016" name="Genome Announc.">
        <title>Genome Sequence of Madurella mycetomatis mm55, Isolated from a Human Mycetoma Case in Sudan.</title>
        <authorList>
            <person name="Smit S."/>
            <person name="Derks M.F."/>
            <person name="Bervoets S."/>
            <person name="Fahal A."/>
            <person name="van Leeuwen W."/>
            <person name="van Belkum A."/>
            <person name="van de Sande W.W."/>
        </authorList>
    </citation>
    <scope>NUCLEOTIDE SEQUENCE [LARGE SCALE GENOMIC DNA]</scope>
    <source>
        <strain evidence="9">mm55</strain>
    </source>
</reference>
<evidence type="ECO:0000256" key="3">
    <source>
        <dbReference type="ARBA" id="ARBA00022989"/>
    </source>
</evidence>
<protein>
    <submittedName>
        <fullName evidence="8">Uncharacterized protein</fullName>
    </submittedName>
</protein>
<name>A0A175W6D2_9PEZI</name>
<feature type="compositionally biased region" description="Low complexity" evidence="5">
    <location>
        <begin position="194"/>
        <end position="210"/>
    </location>
</feature>
<feature type="signal peptide" evidence="7">
    <location>
        <begin position="1"/>
        <end position="19"/>
    </location>
</feature>
<evidence type="ECO:0000256" key="4">
    <source>
        <dbReference type="ARBA" id="ARBA00023136"/>
    </source>
</evidence>
<comment type="caution">
    <text evidence="8">The sequence shown here is derived from an EMBL/GenBank/DDBJ whole genome shotgun (WGS) entry which is preliminary data.</text>
</comment>
<comment type="subcellular location">
    <subcellularLocation>
        <location evidence="1">Membrane</location>
        <topology evidence="1">Single-pass membrane protein</topology>
    </subcellularLocation>
</comment>
<evidence type="ECO:0000313" key="9">
    <source>
        <dbReference type="Proteomes" id="UP000078237"/>
    </source>
</evidence>
<gene>
    <name evidence="8" type="ORF">MMYC01_204449</name>
</gene>
<keyword evidence="7" id="KW-0732">Signal</keyword>
<dbReference type="GO" id="GO:0016020">
    <property type="term" value="C:membrane"/>
    <property type="evidence" value="ECO:0007669"/>
    <property type="project" value="UniProtKB-SubCell"/>
</dbReference>
<proteinExistence type="predicted"/>
<dbReference type="STRING" id="100816.A0A175W6D2"/>
<dbReference type="AlphaFoldDB" id="A0A175W6D2"/>
<feature type="compositionally biased region" description="Low complexity" evidence="5">
    <location>
        <begin position="268"/>
        <end position="280"/>
    </location>
</feature>
<feature type="compositionally biased region" description="Low complexity" evidence="5">
    <location>
        <begin position="382"/>
        <end position="404"/>
    </location>
</feature>
<evidence type="ECO:0000313" key="8">
    <source>
        <dbReference type="EMBL" id="KXX79021.1"/>
    </source>
</evidence>
<keyword evidence="2 6" id="KW-0812">Transmembrane</keyword>
<dbReference type="EMBL" id="LCTW02000099">
    <property type="protein sequence ID" value="KXX79021.1"/>
    <property type="molecule type" value="Genomic_DNA"/>
</dbReference>
<evidence type="ECO:0000256" key="7">
    <source>
        <dbReference type="SAM" id="SignalP"/>
    </source>
</evidence>
<sequence length="429" mass="45125">MRNALGCAALGFALGLVDGKALKWSNEEPRWAPPRETLAYMLSLGSEPPVPTPAPRMPVPRELLARDSTDNTCAYITGDPTSPLYCATTARCVYNENNLHIGCCDDGVTNCPIWTTCFDRTESALYTTDNGFTLWCGQEQYPHCITHEYQDDIMAGYTVLGCAVAAGTGRVWVTPTTTLETSSDISTPSTSFVSDPTTDSGSTGPSSTDLAPPPPPPAQDSSSSSSSSAPVGAIVGGVVGGLAALGLIVLGTWALIRHNNNQKKRAAEAAAIAAVQQQSPHQPPPTAPAPAPSPMNPRMSQMTQVPMQGYYDPTKVASGQYSMAVSSPTLTNFSPPHSPAPPSGVYPMSEGGPPSPPPQQVYQGYGDAPPPQPPPPQPQPQPGQQFQGYHQHQQMPGPGPQQQVYGGGNPQATELPVERGDGEVRELQG</sequence>
<keyword evidence="9" id="KW-1185">Reference proteome</keyword>
<dbReference type="Proteomes" id="UP000078237">
    <property type="component" value="Unassembled WGS sequence"/>
</dbReference>